<feature type="region of interest" description="Disordered" evidence="4">
    <location>
        <begin position="175"/>
        <end position="487"/>
    </location>
</feature>
<sequence length="583" mass="62782">MPSPVRRSARGAQPAASSTTSSHSSRQDRGARANQTHKSATPRSLSSEEVSEPPVARRSQRQPPAQKEDSSKPEPTEDNDNDGQAEGDDEITRCICGYPEYPGLPSSEAFKHIPSTQLEDAGALFISCDGCDTWQHGGCVGIIDDSQVPDRYFCFLCQPKMHAIRRDSKGQDHSLYLPLHPNLNAKSTRKASVSKHDEKAKKERELAASRASVDPLTGKRRGTTRSRNNDEELEQLYRAIEESKREGEGGAGSERRSGKRGRDESCDDNKQDNKRQRRSSDSAPSAERNDDSDDAGTVAVSKTKKAKAEAALSARQAEQEKKDKERDKARSEAAGRRQERARSRRNDEADANGDTTPKPTTSDNASPPAPLSQPASPPPAEKAPPKRGPGKKPGKKLGNNQYTKNRFEQSTSSPHGRKRQNHTSGSGDDASEAAANVDANGSHNGAAKNSPGVSGPPENGTGKGKFGRGKKNLANGNGAKGQTEEIERTFTNMQAVLKNMSAFVTKEQDELTSNGIGGGKSPMSVEHAALTAVNGTAQAPTSAASITSTDDRRFEDLSSAEMAEKLQKGIENWQRTWGHLATA</sequence>
<feature type="compositionally biased region" description="Acidic residues" evidence="4">
    <location>
        <begin position="76"/>
        <end position="88"/>
    </location>
</feature>
<dbReference type="AlphaFoldDB" id="A0AAI8Z8D4"/>
<reference evidence="6" key="1">
    <citation type="submission" date="2023-11" db="EMBL/GenBank/DDBJ databases">
        <authorList>
            <person name="Alioto T."/>
            <person name="Alioto T."/>
            <person name="Gomez Garrido J."/>
        </authorList>
    </citation>
    <scope>NUCLEOTIDE SEQUENCE</scope>
</reference>
<name>A0AAI8Z8D4_9PEZI</name>
<dbReference type="EMBL" id="CAVMBE010000112">
    <property type="protein sequence ID" value="CAK4034340.1"/>
    <property type="molecule type" value="Genomic_DNA"/>
</dbReference>
<feature type="region of interest" description="Disordered" evidence="4">
    <location>
        <begin position="1"/>
        <end position="88"/>
    </location>
</feature>
<evidence type="ECO:0000256" key="1">
    <source>
        <dbReference type="ARBA" id="ARBA00022723"/>
    </source>
</evidence>
<keyword evidence="1" id="KW-0479">Metal-binding</keyword>
<feature type="compositionally biased region" description="Basic and acidic residues" evidence="4">
    <location>
        <begin position="317"/>
        <end position="348"/>
    </location>
</feature>
<dbReference type="GO" id="GO:0070210">
    <property type="term" value="C:Rpd3L-Expanded complex"/>
    <property type="evidence" value="ECO:0007669"/>
    <property type="project" value="TreeGrafter"/>
</dbReference>
<dbReference type="InterPro" id="IPR019786">
    <property type="entry name" value="Zinc_finger_PHD-type_CS"/>
</dbReference>
<organism evidence="6 7">
    <name type="scientific">Lecanosticta acicola</name>
    <dbReference type="NCBI Taxonomy" id="111012"/>
    <lineage>
        <taxon>Eukaryota</taxon>
        <taxon>Fungi</taxon>
        <taxon>Dikarya</taxon>
        <taxon>Ascomycota</taxon>
        <taxon>Pezizomycotina</taxon>
        <taxon>Dothideomycetes</taxon>
        <taxon>Dothideomycetidae</taxon>
        <taxon>Mycosphaerellales</taxon>
        <taxon>Mycosphaerellaceae</taxon>
        <taxon>Lecanosticta</taxon>
    </lineage>
</organism>
<keyword evidence="2" id="KW-0863">Zinc-finger</keyword>
<evidence type="ECO:0000259" key="5">
    <source>
        <dbReference type="SMART" id="SM00249"/>
    </source>
</evidence>
<feature type="compositionally biased region" description="Basic and acidic residues" evidence="4">
    <location>
        <begin position="194"/>
        <end position="207"/>
    </location>
</feature>
<protein>
    <submittedName>
        <fullName evidence="6">Histone deacetylase complex subunit cti6</fullName>
    </submittedName>
</protein>
<dbReference type="GO" id="GO:0061186">
    <property type="term" value="P:negative regulation of silent mating-type cassette heterochromatin formation"/>
    <property type="evidence" value="ECO:0007669"/>
    <property type="project" value="TreeGrafter"/>
</dbReference>
<dbReference type="GO" id="GO:0008270">
    <property type="term" value="F:zinc ion binding"/>
    <property type="evidence" value="ECO:0007669"/>
    <property type="project" value="UniProtKB-KW"/>
</dbReference>
<dbReference type="PROSITE" id="PS01359">
    <property type="entry name" value="ZF_PHD_1"/>
    <property type="match status" value="1"/>
</dbReference>
<evidence type="ECO:0000256" key="4">
    <source>
        <dbReference type="SAM" id="MobiDB-lite"/>
    </source>
</evidence>
<dbReference type="PANTHER" id="PTHR47793">
    <property type="entry name" value="HISTONE DEACETYLASE COMPLEX SUBUNIT CTI6"/>
    <property type="match status" value="1"/>
</dbReference>
<dbReference type="Gene3D" id="3.30.40.10">
    <property type="entry name" value="Zinc/RING finger domain, C3HC4 (zinc finger)"/>
    <property type="match status" value="1"/>
</dbReference>
<dbReference type="Pfam" id="PF20826">
    <property type="entry name" value="PHD_5"/>
    <property type="match status" value="1"/>
</dbReference>
<dbReference type="InterPro" id="IPR053051">
    <property type="entry name" value="HDAC_complex_subunit"/>
</dbReference>
<evidence type="ECO:0000256" key="3">
    <source>
        <dbReference type="ARBA" id="ARBA00022833"/>
    </source>
</evidence>
<feature type="compositionally biased region" description="Polar residues" evidence="4">
    <location>
        <begin position="33"/>
        <end position="45"/>
    </location>
</feature>
<dbReference type="SMART" id="SM00249">
    <property type="entry name" value="PHD"/>
    <property type="match status" value="1"/>
</dbReference>
<proteinExistence type="predicted"/>
<evidence type="ECO:0000313" key="6">
    <source>
        <dbReference type="EMBL" id="CAK4034340.1"/>
    </source>
</evidence>
<keyword evidence="7" id="KW-1185">Reference proteome</keyword>
<dbReference type="InterPro" id="IPR013083">
    <property type="entry name" value="Znf_RING/FYVE/PHD"/>
</dbReference>
<dbReference type="InterPro" id="IPR011011">
    <property type="entry name" value="Znf_FYVE_PHD"/>
</dbReference>
<feature type="compositionally biased region" description="Basic and acidic residues" evidence="4">
    <location>
        <begin position="66"/>
        <end position="75"/>
    </location>
</feature>
<dbReference type="InterPro" id="IPR001965">
    <property type="entry name" value="Znf_PHD"/>
</dbReference>
<dbReference type="GO" id="GO:0061188">
    <property type="term" value="P:negative regulation of rDNA heterochromatin formation"/>
    <property type="evidence" value="ECO:0007669"/>
    <property type="project" value="TreeGrafter"/>
</dbReference>
<dbReference type="PANTHER" id="PTHR47793:SF1">
    <property type="entry name" value="HISTONE DEACETYLASE COMPLEX SUBUNIT CTI6"/>
    <property type="match status" value="1"/>
</dbReference>
<dbReference type="Proteomes" id="UP001296104">
    <property type="component" value="Unassembled WGS sequence"/>
</dbReference>
<keyword evidence="3" id="KW-0862">Zinc</keyword>
<feature type="compositionally biased region" description="Polar residues" evidence="4">
    <location>
        <begin position="353"/>
        <end position="364"/>
    </location>
</feature>
<dbReference type="GO" id="GO:0033698">
    <property type="term" value="C:Rpd3L complex"/>
    <property type="evidence" value="ECO:0007669"/>
    <property type="project" value="TreeGrafter"/>
</dbReference>
<feature type="compositionally biased region" description="Polar residues" evidence="4">
    <location>
        <begin position="398"/>
        <end position="414"/>
    </location>
</feature>
<feature type="domain" description="Zinc finger PHD-type" evidence="5">
    <location>
        <begin position="93"/>
        <end position="158"/>
    </location>
</feature>
<gene>
    <name evidence="6" type="ORF">LECACI_7A009498</name>
</gene>
<evidence type="ECO:0000313" key="7">
    <source>
        <dbReference type="Proteomes" id="UP001296104"/>
    </source>
</evidence>
<comment type="caution">
    <text evidence="6">The sequence shown here is derived from an EMBL/GenBank/DDBJ whole genome shotgun (WGS) entry which is preliminary data.</text>
</comment>
<evidence type="ECO:0000256" key="2">
    <source>
        <dbReference type="ARBA" id="ARBA00022771"/>
    </source>
</evidence>
<feature type="compositionally biased region" description="Low complexity" evidence="4">
    <location>
        <begin position="424"/>
        <end position="435"/>
    </location>
</feature>
<feature type="compositionally biased region" description="Pro residues" evidence="4">
    <location>
        <begin position="367"/>
        <end position="382"/>
    </location>
</feature>
<feature type="compositionally biased region" description="Basic and acidic residues" evidence="4">
    <location>
        <begin position="239"/>
        <end position="280"/>
    </location>
</feature>
<dbReference type="SUPFAM" id="SSF57903">
    <property type="entry name" value="FYVE/PHD zinc finger"/>
    <property type="match status" value="1"/>
</dbReference>
<accession>A0AAI8Z8D4</accession>